<keyword evidence="2" id="KW-0732">Signal</keyword>
<feature type="domain" description="Solute-binding protein family 3/N-terminal" evidence="3">
    <location>
        <begin position="32"/>
        <end position="256"/>
    </location>
</feature>
<proteinExistence type="inferred from homology"/>
<dbReference type="PANTHER" id="PTHR35936:SF19">
    <property type="entry name" value="AMINO-ACID-BINDING PROTEIN YXEM-RELATED"/>
    <property type="match status" value="1"/>
</dbReference>
<dbReference type="SUPFAM" id="SSF53850">
    <property type="entry name" value="Periplasmic binding protein-like II"/>
    <property type="match status" value="1"/>
</dbReference>
<dbReference type="RefSeq" id="WP_328984901.1">
    <property type="nucleotide sequence ID" value="NZ_CP121472.1"/>
</dbReference>
<protein>
    <submittedName>
        <fullName evidence="4">ABC transporter glutamine-binding protein GlnH</fullName>
    </submittedName>
</protein>
<dbReference type="SMART" id="SM00062">
    <property type="entry name" value="PBPb"/>
    <property type="match status" value="1"/>
</dbReference>
<dbReference type="PANTHER" id="PTHR35936">
    <property type="entry name" value="MEMBRANE-BOUND LYTIC MUREIN TRANSGLYCOSYLASE F"/>
    <property type="match status" value="1"/>
</dbReference>
<evidence type="ECO:0000256" key="2">
    <source>
        <dbReference type="ARBA" id="ARBA00022729"/>
    </source>
</evidence>
<dbReference type="EMBL" id="CP121472">
    <property type="protein sequence ID" value="WPL19153.1"/>
    <property type="molecule type" value="Genomic_DNA"/>
</dbReference>
<dbReference type="Proteomes" id="UP001432180">
    <property type="component" value="Chromosome"/>
</dbReference>
<evidence type="ECO:0000259" key="3">
    <source>
        <dbReference type="SMART" id="SM00062"/>
    </source>
</evidence>
<reference evidence="4 5" key="1">
    <citation type="journal article" date="2023" name="Microorganisms">
        <title>Thiorhodovibrio frisius and Trv. litoralis spp. nov., Two Novel Members from a Clade of Fastidious Purple Sulfur Bacteria That Exhibit Unique Red-Shifted Light-Harvesting Capabilities.</title>
        <authorList>
            <person name="Methner A."/>
            <person name="Kuzyk S.B."/>
            <person name="Petersen J."/>
            <person name="Bauer S."/>
            <person name="Brinkmann H."/>
            <person name="Sichau K."/>
            <person name="Wanner G."/>
            <person name="Wolf J."/>
            <person name="Neumann-Schaal M."/>
            <person name="Henke P."/>
            <person name="Tank M."/>
            <person name="Sproer C."/>
            <person name="Bunk B."/>
            <person name="Overmann J."/>
        </authorList>
    </citation>
    <scope>NUCLEOTIDE SEQUENCE [LARGE SCALE GENOMIC DNA]</scope>
    <source>
        <strain evidence="4 5">DSM 6702</strain>
    </source>
</reference>
<gene>
    <name evidence="4" type="primary">glnH</name>
    <name evidence="4" type="ORF">Thiowin_04259</name>
</gene>
<accession>A0ABZ0SFR5</accession>
<evidence type="ECO:0000313" key="4">
    <source>
        <dbReference type="EMBL" id="WPL19153.1"/>
    </source>
</evidence>
<name>A0ABZ0SFR5_9GAMM</name>
<evidence type="ECO:0000256" key="1">
    <source>
        <dbReference type="ARBA" id="ARBA00010333"/>
    </source>
</evidence>
<sequence>MRRATTALWPGVWLSLMLSLGGTPAMAGSDLELHVGIARESSLPLATVSQGVLSGLAVDLSSLLGEQLGMELRLSQLPERELIAALKGGRIDLMLSTLPNEELRALRLLASTPLLRTGQLALVRQQDLARYTRKIDILSTHGKVGFQRGTTAARAVHELMPQAERIPFPEAWQALIALKAGQLDLLVLDGLRAWNLLADPEESELTALLDPLLSEHLVWAVREKDVHLLARINRAIAQWQTDGALERLISRWIPMRIEGIR</sequence>
<evidence type="ECO:0000313" key="5">
    <source>
        <dbReference type="Proteomes" id="UP001432180"/>
    </source>
</evidence>
<keyword evidence="5" id="KW-1185">Reference proteome</keyword>
<comment type="similarity">
    <text evidence="1">Belongs to the bacterial solute-binding protein 3 family.</text>
</comment>
<dbReference type="InterPro" id="IPR001638">
    <property type="entry name" value="Solute-binding_3/MltF_N"/>
</dbReference>
<dbReference type="Gene3D" id="3.40.190.10">
    <property type="entry name" value="Periplasmic binding protein-like II"/>
    <property type="match status" value="2"/>
</dbReference>
<dbReference type="Pfam" id="PF00497">
    <property type="entry name" value="SBP_bac_3"/>
    <property type="match status" value="1"/>
</dbReference>
<organism evidence="4 5">
    <name type="scientific">Thiorhodovibrio winogradskyi</name>
    <dbReference type="NCBI Taxonomy" id="77007"/>
    <lineage>
        <taxon>Bacteria</taxon>
        <taxon>Pseudomonadati</taxon>
        <taxon>Pseudomonadota</taxon>
        <taxon>Gammaproteobacteria</taxon>
        <taxon>Chromatiales</taxon>
        <taxon>Chromatiaceae</taxon>
        <taxon>Thiorhodovibrio</taxon>
    </lineage>
</organism>